<proteinExistence type="predicted"/>
<sequence length="971" mass="106433">MPPDVFGTGEGLPDPTVNSIASLPNGQVWMGTMQGLARQDGARLTHINGLPGMNGRAVHSVATSTDGDVYAAYESTGIFRLQHGVWASLGSPFGAQRSRRIRIIEVNGEQRIYATGDGVARWVGQHWQHLPLPVDMQGYEIFDIAVQAASDNQPETIWLGSFGAGLLRCITGQACTRVKITGAGPRTNEVRSLLLQPREDGQQALWVAMLGGGVARFQAGVWTRWSTANSSLPSDFVNDLAQVKPDPSHTEIWAGTRGGLAMMSNEQVWRTDHTASAQTQQTSRIRSISTHTTSQGQPTVWVGTDGGAMRIPLAGPWQVISTLGNDANGIWGLWVESVEDGQQRVWLATDGDGVARLEHGQWQHYGKAEGIPNQTVRSVLRVPNGSKQGSLWIGTWAGHVLRLQGDHFIEVATPWRKQDDESASLMLADNSDLWASSRTQGIAHWNGREWDWMPAGHEAPNRIYAAVKLGQDVWFSTLERGLARLRAGQWRYFQSNIGLPQDTLYDLRVITVDGHPQLWTGSNKHGLLRIDVSDPDQPRLITQPALPTLPIPLVYGALQDGAGDVLVCTDYGVFLWRATATGYTSTAYHRQDGLPHDECNGSAMQKDANGRVWIGTVGGAAVYTPWRNAARKPSQLIISDLMVDGNPIAMRGGVIQLPKRDSSLELKYSLLTGEKEAASRYRVQLSDVPAKRDPWGNADSHVLARLPSGRQHVRIEAMDFAGTLAAPIELTVDVPYLWWQTPVARTLMAMCLLLLFWAVLRLRLQHLRKQEDLLREMVKQRTAQLQASDGALRKANDDLHRLSYTDALTGLANRRRLFEALTSQFRNAQAQQRPLGVLMIDLDHFKQLNDSLGHLTGDRCLKEIAQCLLAQLPPQGLAARYGGEEFCVLLPGLDATASTAMAELLRRCVETMPTPCCDSHRPRLTISVGVAALAAGQSGPIHDADALLAAADRALYAAKDAGRNRVKTAQD</sequence>
<dbReference type="PANTHER" id="PTHR45138:SF9">
    <property type="entry name" value="DIGUANYLATE CYCLASE DGCM-RELATED"/>
    <property type="match status" value="1"/>
</dbReference>
<dbReference type="InterPro" id="IPR029787">
    <property type="entry name" value="Nucleotide_cyclase"/>
</dbReference>
<dbReference type="NCBIfam" id="TIGR00254">
    <property type="entry name" value="GGDEF"/>
    <property type="match status" value="1"/>
</dbReference>
<dbReference type="InterPro" id="IPR050469">
    <property type="entry name" value="Diguanylate_Cyclase"/>
</dbReference>
<dbReference type="SUPFAM" id="SSF63829">
    <property type="entry name" value="Calcium-dependent phosphotriesterase"/>
    <property type="match status" value="3"/>
</dbReference>
<dbReference type="EC" id="2.7.7.65" evidence="1"/>
<dbReference type="Gene3D" id="2.60.40.10">
    <property type="entry name" value="Immunoglobulins"/>
    <property type="match status" value="1"/>
</dbReference>
<dbReference type="CDD" id="cd01949">
    <property type="entry name" value="GGDEF"/>
    <property type="match status" value="1"/>
</dbReference>
<keyword evidence="4" id="KW-0548">Nucleotidyltransferase</keyword>
<dbReference type="EMBL" id="JAIQDJ010000011">
    <property type="protein sequence ID" value="MBZ4187085.1"/>
    <property type="molecule type" value="Genomic_DNA"/>
</dbReference>
<dbReference type="GO" id="GO:0052621">
    <property type="term" value="F:diguanylate cyclase activity"/>
    <property type="evidence" value="ECO:0007669"/>
    <property type="project" value="UniProtKB-EC"/>
</dbReference>
<dbReference type="PROSITE" id="PS50887">
    <property type="entry name" value="GGDEF"/>
    <property type="match status" value="1"/>
</dbReference>
<evidence type="ECO:0000313" key="4">
    <source>
        <dbReference type="EMBL" id="MBZ4187085.1"/>
    </source>
</evidence>
<dbReference type="InterPro" id="IPR043128">
    <property type="entry name" value="Rev_trsase/Diguanyl_cyclase"/>
</dbReference>
<dbReference type="InterPro" id="IPR015943">
    <property type="entry name" value="WD40/YVTN_repeat-like_dom_sf"/>
</dbReference>
<dbReference type="Gene3D" id="3.30.70.270">
    <property type="match status" value="1"/>
</dbReference>
<comment type="caution">
    <text evidence="4">The sequence shown here is derived from an EMBL/GenBank/DDBJ whole genome shotgun (WGS) entry which is preliminary data.</text>
</comment>
<evidence type="ECO:0000256" key="2">
    <source>
        <dbReference type="ARBA" id="ARBA00034247"/>
    </source>
</evidence>
<dbReference type="InterPro" id="IPR000160">
    <property type="entry name" value="GGDEF_dom"/>
</dbReference>
<evidence type="ECO:0000259" key="3">
    <source>
        <dbReference type="PROSITE" id="PS50887"/>
    </source>
</evidence>
<dbReference type="SUPFAM" id="SSF55073">
    <property type="entry name" value="Nucleotide cyclase"/>
    <property type="match status" value="1"/>
</dbReference>
<comment type="catalytic activity">
    <reaction evidence="2">
        <text>2 GTP = 3',3'-c-di-GMP + 2 diphosphate</text>
        <dbReference type="Rhea" id="RHEA:24898"/>
        <dbReference type="ChEBI" id="CHEBI:33019"/>
        <dbReference type="ChEBI" id="CHEBI:37565"/>
        <dbReference type="ChEBI" id="CHEBI:58805"/>
        <dbReference type="EC" id="2.7.7.65"/>
    </reaction>
</comment>
<organism evidence="4 5">
    <name type="scientific">Thermomonas beijingensis</name>
    <dbReference type="NCBI Taxonomy" id="2872701"/>
    <lineage>
        <taxon>Bacteria</taxon>
        <taxon>Pseudomonadati</taxon>
        <taxon>Pseudomonadota</taxon>
        <taxon>Gammaproteobacteria</taxon>
        <taxon>Lysobacterales</taxon>
        <taxon>Lysobacteraceae</taxon>
        <taxon>Thermomonas</taxon>
    </lineage>
</organism>
<dbReference type="RefSeq" id="WP_223629754.1">
    <property type="nucleotide sequence ID" value="NZ_JAIQDJ010000011.1"/>
</dbReference>
<dbReference type="Pfam" id="PF00990">
    <property type="entry name" value="GGDEF"/>
    <property type="match status" value="1"/>
</dbReference>
<dbReference type="SMART" id="SM00267">
    <property type="entry name" value="GGDEF"/>
    <property type="match status" value="1"/>
</dbReference>
<keyword evidence="4" id="KW-0808">Transferase</keyword>
<gene>
    <name evidence="4" type="ORF">K7B09_12210</name>
</gene>
<dbReference type="Gene3D" id="2.130.10.10">
    <property type="entry name" value="YVTN repeat-like/Quinoprotein amine dehydrogenase"/>
    <property type="match status" value="3"/>
</dbReference>
<dbReference type="PANTHER" id="PTHR45138">
    <property type="entry name" value="REGULATORY COMPONENTS OF SENSORY TRANSDUCTION SYSTEM"/>
    <property type="match status" value="1"/>
</dbReference>
<feature type="domain" description="GGDEF" evidence="3">
    <location>
        <begin position="833"/>
        <end position="971"/>
    </location>
</feature>
<evidence type="ECO:0000313" key="5">
    <source>
        <dbReference type="Proteomes" id="UP001430290"/>
    </source>
</evidence>
<reference evidence="4" key="1">
    <citation type="submission" date="2021-09" db="EMBL/GenBank/DDBJ databases">
        <authorList>
            <person name="Wu T."/>
            <person name="Guo S.Z."/>
        </authorList>
    </citation>
    <scope>NUCLEOTIDE SEQUENCE</scope>
    <source>
        <strain evidence="4">RSS-23</strain>
    </source>
</reference>
<dbReference type="Proteomes" id="UP001430290">
    <property type="component" value="Unassembled WGS sequence"/>
</dbReference>
<protein>
    <recommendedName>
        <fullName evidence="1">diguanylate cyclase</fullName>
        <ecNumber evidence="1">2.7.7.65</ecNumber>
    </recommendedName>
</protein>
<name>A0ABS7TGT9_9GAMM</name>
<evidence type="ECO:0000256" key="1">
    <source>
        <dbReference type="ARBA" id="ARBA00012528"/>
    </source>
</evidence>
<accession>A0ABS7TGT9</accession>
<keyword evidence="5" id="KW-1185">Reference proteome</keyword>
<dbReference type="InterPro" id="IPR013783">
    <property type="entry name" value="Ig-like_fold"/>
</dbReference>